<dbReference type="InterPro" id="IPR016181">
    <property type="entry name" value="Acyl_CoA_acyltransferase"/>
</dbReference>
<sequence>MKLDSGTCDIVLLAWARLLGFEDTAFMADAGRLTRINNDAGKLTFVRLFGRSALVGPEWAIEAAAACTDDELAEHRTLLQLSHGYGGNGAGKAQLFFADDLPLVQPDEEITVSTITDDAVRLEALCPPDDVNEVGLSGMDKSFVLLSGADPVAGAGYQEWQQILGHIGALTLPRFRQRGIGSLVAAIAGHEALTAGLIPQWRAHEANAASRATALSLGFVEAGTQTSVYLPAPQEGHSD</sequence>
<dbReference type="EMBL" id="ANPE02000160">
    <property type="protein sequence ID" value="EMY33675.1"/>
    <property type="molecule type" value="Genomic_DNA"/>
</dbReference>
<evidence type="ECO:0000313" key="2">
    <source>
        <dbReference type="Proteomes" id="UP000010729"/>
    </source>
</evidence>
<protein>
    <submittedName>
        <fullName evidence="1">Acetyltransferase (GNAT) family protein</fullName>
    </submittedName>
</protein>
<accession>N1UX95</accession>
<dbReference type="RefSeq" id="WP_005270020.1">
    <property type="nucleotide sequence ID" value="NZ_ANPE02000160.1"/>
</dbReference>
<keyword evidence="1" id="KW-0808">Transferase</keyword>
<comment type="caution">
    <text evidence="1">The sequence shown here is derived from an EMBL/GenBank/DDBJ whole genome shotgun (WGS) entry which is preliminary data.</text>
</comment>
<keyword evidence="2" id="KW-1185">Reference proteome</keyword>
<reference evidence="1 2" key="1">
    <citation type="journal article" date="2013" name="Genome Announc.">
        <title>Draft Genome Sequence of Arthrobacter crystallopoietes Strain BAB-32, Revealing Genes for Bioremediation.</title>
        <authorList>
            <person name="Joshi M.N."/>
            <person name="Pandit A.S."/>
            <person name="Sharma A."/>
            <person name="Pandya R.V."/>
            <person name="Desai S.M."/>
            <person name="Saxena A.K."/>
            <person name="Bagatharia S.B."/>
        </authorList>
    </citation>
    <scope>NUCLEOTIDE SEQUENCE [LARGE SCALE GENOMIC DNA]</scope>
    <source>
        <strain evidence="1 2">BAB-32</strain>
    </source>
</reference>
<dbReference type="Proteomes" id="UP000010729">
    <property type="component" value="Unassembled WGS sequence"/>
</dbReference>
<dbReference type="GO" id="GO:0016740">
    <property type="term" value="F:transferase activity"/>
    <property type="evidence" value="ECO:0007669"/>
    <property type="project" value="UniProtKB-KW"/>
</dbReference>
<proteinExistence type="predicted"/>
<organism evidence="1 2">
    <name type="scientific">Arthrobacter crystallopoietes BAB-32</name>
    <dbReference type="NCBI Taxonomy" id="1246476"/>
    <lineage>
        <taxon>Bacteria</taxon>
        <taxon>Bacillati</taxon>
        <taxon>Actinomycetota</taxon>
        <taxon>Actinomycetes</taxon>
        <taxon>Micrococcales</taxon>
        <taxon>Micrococcaceae</taxon>
        <taxon>Crystallibacter</taxon>
    </lineage>
</organism>
<dbReference type="OrthoDB" id="4824241at2"/>
<name>N1UX95_9MICC</name>
<dbReference type="AlphaFoldDB" id="N1UX95"/>
<gene>
    <name evidence="1" type="ORF">D477_013746</name>
</gene>
<dbReference type="SUPFAM" id="SSF55729">
    <property type="entry name" value="Acyl-CoA N-acyltransferases (Nat)"/>
    <property type="match status" value="1"/>
</dbReference>
<evidence type="ECO:0000313" key="1">
    <source>
        <dbReference type="EMBL" id="EMY33675.1"/>
    </source>
</evidence>
<dbReference type="Gene3D" id="3.40.630.30">
    <property type="match status" value="1"/>
</dbReference>